<dbReference type="EMBL" id="LUUI01000109">
    <property type="protein sequence ID" value="OAI14527.1"/>
    <property type="molecule type" value="Genomic_DNA"/>
</dbReference>
<protein>
    <submittedName>
        <fullName evidence="1">Uncharacterized protein</fullName>
    </submittedName>
</protein>
<dbReference type="STRING" id="980561.A1359_10670"/>
<sequence length="62" mass="7120">MIGSMLVATKIRDYIPLLKQTIAEARPSLFVKQHEVCSNEDDANMQSFHPDTTRLSCFDYDK</sequence>
<evidence type="ECO:0000313" key="2">
    <source>
        <dbReference type="Proteomes" id="UP000078476"/>
    </source>
</evidence>
<reference evidence="1 2" key="1">
    <citation type="submission" date="2016-03" db="EMBL/GenBank/DDBJ databases">
        <authorList>
            <person name="Ploux O."/>
        </authorList>
    </citation>
    <scope>NUCLEOTIDE SEQUENCE [LARGE SCALE GENOMIC DNA]</scope>
    <source>
        <strain evidence="1 2">R-45370</strain>
    </source>
</reference>
<name>A0A177N9A6_9GAMM</name>
<dbReference type="AlphaFoldDB" id="A0A177N9A6"/>
<proteinExistence type="predicted"/>
<accession>A0A177N9A6</accession>
<evidence type="ECO:0000313" key="1">
    <source>
        <dbReference type="EMBL" id="OAI14527.1"/>
    </source>
</evidence>
<dbReference type="Proteomes" id="UP000078476">
    <property type="component" value="Unassembled WGS sequence"/>
</dbReference>
<keyword evidence="2" id="KW-1185">Reference proteome</keyword>
<organism evidence="1 2">
    <name type="scientific">Methylomonas lenta</name>
    <dbReference type="NCBI Taxonomy" id="980561"/>
    <lineage>
        <taxon>Bacteria</taxon>
        <taxon>Pseudomonadati</taxon>
        <taxon>Pseudomonadota</taxon>
        <taxon>Gammaproteobacteria</taxon>
        <taxon>Methylococcales</taxon>
        <taxon>Methylococcaceae</taxon>
        <taxon>Methylomonas</taxon>
    </lineage>
</organism>
<comment type="caution">
    <text evidence="1">The sequence shown here is derived from an EMBL/GenBank/DDBJ whole genome shotgun (WGS) entry which is preliminary data.</text>
</comment>
<gene>
    <name evidence="1" type="ORF">A1359_10670</name>
</gene>